<keyword evidence="2" id="KW-1133">Transmembrane helix</keyword>
<keyword evidence="2" id="KW-0472">Membrane</keyword>
<proteinExistence type="predicted"/>
<accession>A0A8J5QGJ7</accession>
<comment type="caution">
    <text evidence="3">The sequence shown here is derived from an EMBL/GenBank/DDBJ whole genome shotgun (WGS) entry which is preliminary data.</text>
</comment>
<feature type="compositionally biased region" description="Polar residues" evidence="1">
    <location>
        <begin position="1"/>
        <end position="14"/>
    </location>
</feature>
<sequence length="941" mass="107907">MSLSTTPTVDTGQDPQPDDNESTHLLRNQSETPSHGSINDEPTKYVLNKSSSSQEDENQMKPVGDDADEDDADGFLQPTSTLSDPEFYTARSPPPDQQPLMYDPDSQQENPNSNQPRIHNDDESDYEINDDDDNMSKIVKFAKRPSFIWICTLGILAFIIMQLTFLPRTSLARDYRRWHGIHLTKSDVKRRFLQMAGIGNSHNSLTTEEYIDNWLSNFTNINSKHATNMISDDNLELLGYVENQFKGFGFKTELFNYDVPNGVHLNEPKGSSLRLIDKNNGQVIYSPLCVEPGFETPAFYAMGRNGSVIGEYIFVNEGTPKDYSLLSKHGIEVQGKIVIVCSKNYDSKNITIAEKVSIAEYNGAIGFINYFDFPKSSKNNIENESRLNVAISRDFIFENCKIPAIPISKKIIKPILETLSTETSSKFANWEYSPYVSNSPIQLELNSTFSSQKRKLTNIVASIKGIMNDADVIIGARRDSYTSSNPLSGHAILLEIMRNYQRLVKLGWKPLRNIIFISWDGSISNNIGAKLFMEDKEVFNPKRSVVAYINIDGDAVMGSKFTVDAHPMLSELLRYTAKFIPIPTEATCVKTLSNVFEKDDQHAKDDDDDDDDDGDDGYTTLHKYWMKQDNATINHILGLPIVNTESMIFQQHLSVPTINLKFSNDPKRDKSLYIPNSNYYSRDWLVKREIDDELLLHGSMIRFIGLLAISLSEHEVVDYKTHSYFKHIGKFFQQFKDGNENTIIGWKDQLIPNYLIGKSNILSDMNMDKISFGSLINEVTTLISKTIDQSQIFDDWNYHVEEGLTQDYPWYMYYKKLQHFAQFKVSNYKLSHLDRDLKLNSHDYNTYLNKDRPTEIAPRQMLLSLSMKEQHKKKQPYYYDSIIYGTPDFTPDVGEDFFRSKLNASTFTNLHKVVGEEDFEMSVKWLILIYEKFRSLNYKMT</sequence>
<protein>
    <recommendedName>
        <fullName evidence="5">Peptide hydrolase</fullName>
    </recommendedName>
</protein>
<dbReference type="RefSeq" id="XP_049260991.1">
    <property type="nucleotide sequence ID" value="XM_049409816.1"/>
</dbReference>
<evidence type="ECO:0008006" key="5">
    <source>
        <dbReference type="Google" id="ProtNLM"/>
    </source>
</evidence>
<feature type="compositionally biased region" description="Polar residues" evidence="1">
    <location>
        <begin position="23"/>
        <end position="37"/>
    </location>
</feature>
<gene>
    <name evidence="3" type="ORF">J8A68_005720</name>
</gene>
<dbReference type="GO" id="GO:0004180">
    <property type="term" value="F:carboxypeptidase activity"/>
    <property type="evidence" value="ECO:0007669"/>
    <property type="project" value="TreeGrafter"/>
</dbReference>
<dbReference type="OrthoDB" id="5841748at2759"/>
<dbReference type="InterPro" id="IPR039373">
    <property type="entry name" value="Peptidase_M28B"/>
</dbReference>
<evidence type="ECO:0000256" key="1">
    <source>
        <dbReference type="SAM" id="MobiDB-lite"/>
    </source>
</evidence>
<reference evidence="3 4" key="1">
    <citation type="journal article" date="2021" name="DNA Res.">
        <title>Genome analysis of Candida subhashii reveals its hybrid nature and dual mitochondrial genome conformations.</title>
        <authorList>
            <person name="Mixao V."/>
            <person name="Hegedusova E."/>
            <person name="Saus E."/>
            <person name="Pryszcz L.P."/>
            <person name="Cillingova A."/>
            <person name="Nosek J."/>
            <person name="Gabaldon T."/>
        </authorList>
    </citation>
    <scope>NUCLEOTIDE SEQUENCE [LARGE SCALE GENOMIC DNA]</scope>
    <source>
        <strain evidence="3 4">CBS 10753</strain>
    </source>
</reference>
<dbReference type="PANTHER" id="PTHR10404">
    <property type="entry name" value="N-ACETYLATED-ALPHA-LINKED ACIDIC DIPEPTIDASE"/>
    <property type="match status" value="1"/>
</dbReference>
<evidence type="ECO:0000256" key="2">
    <source>
        <dbReference type="SAM" id="Phobius"/>
    </source>
</evidence>
<keyword evidence="2" id="KW-0812">Transmembrane</keyword>
<dbReference type="GeneID" id="73472520"/>
<dbReference type="EMBL" id="JAGSYN010000274">
    <property type="protein sequence ID" value="KAG7660758.1"/>
    <property type="molecule type" value="Genomic_DNA"/>
</dbReference>
<evidence type="ECO:0000313" key="3">
    <source>
        <dbReference type="EMBL" id="KAG7660758.1"/>
    </source>
</evidence>
<organism evidence="3 4">
    <name type="scientific">[Candida] subhashii</name>
    <dbReference type="NCBI Taxonomy" id="561895"/>
    <lineage>
        <taxon>Eukaryota</taxon>
        <taxon>Fungi</taxon>
        <taxon>Dikarya</taxon>
        <taxon>Ascomycota</taxon>
        <taxon>Saccharomycotina</taxon>
        <taxon>Pichiomycetes</taxon>
        <taxon>Debaryomycetaceae</taxon>
        <taxon>Spathaspora</taxon>
    </lineage>
</organism>
<name>A0A8J5QGJ7_9ASCO</name>
<keyword evidence="4" id="KW-1185">Reference proteome</keyword>
<dbReference type="Proteomes" id="UP000694255">
    <property type="component" value="Unassembled WGS sequence"/>
</dbReference>
<feature type="compositionally biased region" description="Polar residues" evidence="1">
    <location>
        <begin position="105"/>
        <end position="117"/>
    </location>
</feature>
<dbReference type="AlphaFoldDB" id="A0A8J5QGJ7"/>
<evidence type="ECO:0000313" key="4">
    <source>
        <dbReference type="Proteomes" id="UP000694255"/>
    </source>
</evidence>
<dbReference type="PANTHER" id="PTHR10404:SF46">
    <property type="entry name" value="VACUOLAR PROTEIN SORTING-ASSOCIATED PROTEIN 70"/>
    <property type="match status" value="1"/>
</dbReference>
<feature type="compositionally biased region" description="Acidic residues" evidence="1">
    <location>
        <begin position="122"/>
        <end position="131"/>
    </location>
</feature>
<feature type="transmembrane region" description="Helical" evidence="2">
    <location>
        <begin position="147"/>
        <end position="166"/>
    </location>
</feature>
<feature type="region of interest" description="Disordered" evidence="1">
    <location>
        <begin position="1"/>
        <end position="131"/>
    </location>
</feature>